<protein>
    <submittedName>
        <fullName evidence="1">Uncharacterized protein</fullName>
    </submittedName>
</protein>
<reference evidence="1" key="1">
    <citation type="submission" date="2014-11" db="EMBL/GenBank/DDBJ databases">
        <authorList>
            <person name="Amaro Gonzalez C."/>
        </authorList>
    </citation>
    <scope>NUCLEOTIDE SEQUENCE</scope>
</reference>
<reference evidence="1" key="2">
    <citation type="journal article" date="2015" name="Fish Shellfish Immunol.">
        <title>Early steps in the European eel (Anguilla anguilla)-Vibrio vulnificus interaction in the gills: Role of the RtxA13 toxin.</title>
        <authorList>
            <person name="Callol A."/>
            <person name="Pajuelo D."/>
            <person name="Ebbesson L."/>
            <person name="Teles M."/>
            <person name="MacKenzie S."/>
            <person name="Amaro C."/>
        </authorList>
    </citation>
    <scope>NUCLEOTIDE SEQUENCE</scope>
</reference>
<proteinExistence type="predicted"/>
<dbReference type="EMBL" id="GBXM01036186">
    <property type="protein sequence ID" value="JAH72391.1"/>
    <property type="molecule type" value="Transcribed_RNA"/>
</dbReference>
<accession>A0A0E9V335</accession>
<organism evidence="1">
    <name type="scientific">Anguilla anguilla</name>
    <name type="common">European freshwater eel</name>
    <name type="synonym">Muraena anguilla</name>
    <dbReference type="NCBI Taxonomy" id="7936"/>
    <lineage>
        <taxon>Eukaryota</taxon>
        <taxon>Metazoa</taxon>
        <taxon>Chordata</taxon>
        <taxon>Craniata</taxon>
        <taxon>Vertebrata</taxon>
        <taxon>Euteleostomi</taxon>
        <taxon>Actinopterygii</taxon>
        <taxon>Neopterygii</taxon>
        <taxon>Teleostei</taxon>
        <taxon>Anguilliformes</taxon>
        <taxon>Anguillidae</taxon>
        <taxon>Anguilla</taxon>
    </lineage>
</organism>
<dbReference type="AlphaFoldDB" id="A0A0E9V335"/>
<evidence type="ECO:0000313" key="1">
    <source>
        <dbReference type="EMBL" id="JAH72391.1"/>
    </source>
</evidence>
<name>A0A0E9V335_ANGAN</name>
<sequence>MVRYSFLMRDDFFVDKTGFIMRKIILFKNKHSIVLRN</sequence>